<dbReference type="AlphaFoldDB" id="A0A0S2HZI2"/>
<feature type="transmembrane region" description="Helical" evidence="1">
    <location>
        <begin position="106"/>
        <end position="128"/>
    </location>
</feature>
<dbReference type="PANTHER" id="PTHR14969">
    <property type="entry name" value="SPHINGOSINE-1-PHOSPHATE PHOSPHOHYDROLASE"/>
    <property type="match status" value="1"/>
</dbReference>
<dbReference type="GO" id="GO:0050380">
    <property type="term" value="F:undecaprenyl-diphosphatase activity"/>
    <property type="evidence" value="ECO:0007669"/>
    <property type="project" value="UniProtKB-EC"/>
</dbReference>
<keyword evidence="1" id="KW-0472">Membrane</keyword>
<keyword evidence="3" id="KW-0378">Hydrolase</keyword>
<dbReference type="Gene3D" id="1.20.144.10">
    <property type="entry name" value="Phosphatidic acid phosphatase type 2/haloperoxidase"/>
    <property type="match status" value="1"/>
</dbReference>
<dbReference type="EMBL" id="CP013118">
    <property type="protein sequence ID" value="ALO15410.1"/>
    <property type="molecule type" value="Genomic_DNA"/>
</dbReference>
<feature type="transmembrane region" description="Helical" evidence="1">
    <location>
        <begin position="56"/>
        <end position="81"/>
    </location>
</feature>
<accession>A0A0S2HZI2</accession>
<keyword evidence="1" id="KW-0812">Transmembrane</keyword>
<feature type="domain" description="Phosphatidic acid phosphatase type 2/haloperoxidase" evidence="2">
    <location>
        <begin position="60"/>
        <end position="174"/>
    </location>
</feature>
<dbReference type="EC" id="3.6.1.27" evidence="3"/>
<feature type="transmembrane region" description="Helical" evidence="1">
    <location>
        <begin position="27"/>
        <end position="49"/>
    </location>
</feature>
<dbReference type="SMART" id="SM00014">
    <property type="entry name" value="acidPPc"/>
    <property type="match status" value="1"/>
</dbReference>
<keyword evidence="1" id="KW-1133">Transmembrane helix</keyword>
<dbReference type="InterPro" id="IPR036938">
    <property type="entry name" value="PAP2/HPO_sf"/>
</dbReference>
<organism evidence="3 4">
    <name type="scientific">Salinivirga cyanobacteriivorans</name>
    <dbReference type="NCBI Taxonomy" id="1307839"/>
    <lineage>
        <taxon>Bacteria</taxon>
        <taxon>Pseudomonadati</taxon>
        <taxon>Bacteroidota</taxon>
        <taxon>Bacteroidia</taxon>
        <taxon>Bacteroidales</taxon>
        <taxon>Salinivirgaceae</taxon>
        <taxon>Salinivirga</taxon>
    </lineage>
</organism>
<sequence length="190" mass="22235">MFDTLVQFDKELFLFLNGLHNSFFDQIMWWFSEKYFWIPLYAAVLIWWVKEWKWNVIWLVVFAVLVVVANDQISVAIKFAIERPRPSHNPEFEGLVHLLNNYHGGAYGFVSSHAANTFGFAVFSLMFIKRRWYTIAILIWAALVSYSRVYLGVHYPADIFFGGLLGVGFGFLLYYLCNFSMQKFPIKKAA</sequence>
<evidence type="ECO:0000259" key="2">
    <source>
        <dbReference type="SMART" id="SM00014"/>
    </source>
</evidence>
<gene>
    <name evidence="3" type="primary">bcrC</name>
    <name evidence="3" type="ORF">L21SP5_01768</name>
</gene>
<dbReference type="OrthoDB" id="9789113at2"/>
<dbReference type="SUPFAM" id="SSF48317">
    <property type="entry name" value="Acid phosphatase/Vanadium-dependent haloperoxidase"/>
    <property type="match status" value="1"/>
</dbReference>
<dbReference type="STRING" id="1307839.L21SP5_01768"/>
<reference evidence="3 4" key="1">
    <citation type="submission" date="2015-11" db="EMBL/GenBank/DDBJ databases">
        <title>Description and complete genome sequence of a novel strain predominating in hypersaline microbial mats and representing a new family of the Bacteriodetes phylum.</title>
        <authorList>
            <person name="Spring S."/>
            <person name="Bunk B."/>
            <person name="Sproer C."/>
            <person name="Klenk H.-P."/>
        </authorList>
    </citation>
    <scope>NUCLEOTIDE SEQUENCE [LARGE SCALE GENOMIC DNA]</scope>
    <source>
        <strain evidence="3 4">L21-Spi-D4</strain>
    </source>
</reference>
<protein>
    <submittedName>
        <fullName evidence="3">Undecaprenyl-diphosphatase BcrC</fullName>
        <ecNumber evidence="3">3.6.1.27</ecNumber>
    </submittedName>
</protein>
<dbReference type="RefSeq" id="WP_057952875.1">
    <property type="nucleotide sequence ID" value="NZ_CP013118.1"/>
</dbReference>
<evidence type="ECO:0000313" key="4">
    <source>
        <dbReference type="Proteomes" id="UP000064893"/>
    </source>
</evidence>
<dbReference type="Proteomes" id="UP000064893">
    <property type="component" value="Chromosome"/>
</dbReference>
<evidence type="ECO:0000256" key="1">
    <source>
        <dbReference type="SAM" id="Phobius"/>
    </source>
</evidence>
<proteinExistence type="predicted"/>
<name>A0A0S2HZI2_9BACT</name>
<keyword evidence="4" id="KW-1185">Reference proteome</keyword>
<feature type="transmembrane region" description="Helical" evidence="1">
    <location>
        <begin position="159"/>
        <end position="177"/>
    </location>
</feature>
<dbReference type="InterPro" id="IPR000326">
    <property type="entry name" value="PAP2/HPO"/>
</dbReference>
<dbReference type="Pfam" id="PF01569">
    <property type="entry name" value="PAP2"/>
    <property type="match status" value="1"/>
</dbReference>
<feature type="transmembrane region" description="Helical" evidence="1">
    <location>
        <begin position="135"/>
        <end position="153"/>
    </location>
</feature>
<dbReference type="KEGG" id="blq:L21SP5_01768"/>
<evidence type="ECO:0000313" key="3">
    <source>
        <dbReference type="EMBL" id="ALO15410.1"/>
    </source>
</evidence>
<dbReference type="PANTHER" id="PTHR14969:SF13">
    <property type="entry name" value="AT30094P"/>
    <property type="match status" value="1"/>
</dbReference>